<dbReference type="InterPro" id="IPR014030">
    <property type="entry name" value="Ketoacyl_synth_N"/>
</dbReference>
<dbReference type="CDD" id="cd08953">
    <property type="entry name" value="KR_2_SDR_x"/>
    <property type="match status" value="1"/>
</dbReference>
<dbReference type="InterPro" id="IPR016039">
    <property type="entry name" value="Thiolase-like"/>
</dbReference>
<keyword evidence="2" id="KW-0597">Phosphoprotein</keyword>
<accession>A0A1I5TKK3</accession>
<dbReference type="SUPFAM" id="SSF47336">
    <property type="entry name" value="ACP-like"/>
    <property type="match status" value="1"/>
</dbReference>
<dbReference type="PANTHER" id="PTHR43775">
    <property type="entry name" value="FATTY ACID SYNTHASE"/>
    <property type="match status" value="1"/>
</dbReference>
<evidence type="ECO:0000259" key="5">
    <source>
        <dbReference type="PROSITE" id="PS50075"/>
    </source>
</evidence>
<dbReference type="Pfam" id="PF08659">
    <property type="entry name" value="KR"/>
    <property type="match status" value="1"/>
</dbReference>
<dbReference type="RefSeq" id="WP_083598375.1">
    <property type="nucleotide sequence ID" value="NZ_FOVH01000018.1"/>
</dbReference>
<dbReference type="InterPro" id="IPR014031">
    <property type="entry name" value="Ketoacyl_synth_C"/>
</dbReference>
<dbReference type="Pfam" id="PF00550">
    <property type="entry name" value="PP-binding"/>
    <property type="match status" value="1"/>
</dbReference>
<dbReference type="SUPFAM" id="SSF52151">
    <property type="entry name" value="FabD/lysophospholipase-like"/>
    <property type="match status" value="1"/>
</dbReference>
<dbReference type="CDD" id="cd00833">
    <property type="entry name" value="PKS"/>
    <property type="match status" value="1"/>
</dbReference>
<dbReference type="SUPFAM" id="SSF51735">
    <property type="entry name" value="NAD(P)-binding Rossmann-fold domains"/>
    <property type="match status" value="2"/>
</dbReference>
<dbReference type="PROSITE" id="PS00012">
    <property type="entry name" value="PHOSPHOPANTETHEINE"/>
    <property type="match status" value="1"/>
</dbReference>
<evidence type="ECO:0000256" key="3">
    <source>
        <dbReference type="ARBA" id="ARBA00022679"/>
    </source>
</evidence>
<dbReference type="Pfam" id="PF21394">
    <property type="entry name" value="Beta-ketacyl_N"/>
    <property type="match status" value="1"/>
</dbReference>
<evidence type="ECO:0000256" key="1">
    <source>
        <dbReference type="ARBA" id="ARBA00022450"/>
    </source>
</evidence>
<dbReference type="STRING" id="1993.SAMN04489713_1189"/>
<dbReference type="Gene3D" id="3.30.70.3290">
    <property type="match status" value="1"/>
</dbReference>
<dbReference type="GO" id="GO:0031177">
    <property type="term" value="F:phosphopantetheine binding"/>
    <property type="evidence" value="ECO:0007669"/>
    <property type="project" value="InterPro"/>
</dbReference>
<dbReference type="InterPro" id="IPR049490">
    <property type="entry name" value="C883_1060-like_KR_N"/>
</dbReference>
<dbReference type="Pfam" id="PF16197">
    <property type="entry name" value="KAsynt_C_assoc"/>
    <property type="match status" value="1"/>
</dbReference>
<organism evidence="7 8">
    <name type="scientific">Actinomadura madurae</name>
    <dbReference type="NCBI Taxonomy" id="1993"/>
    <lineage>
        <taxon>Bacteria</taxon>
        <taxon>Bacillati</taxon>
        <taxon>Actinomycetota</taxon>
        <taxon>Actinomycetes</taxon>
        <taxon>Streptosporangiales</taxon>
        <taxon>Thermomonosporaceae</taxon>
        <taxon>Actinomadura</taxon>
    </lineage>
</organism>
<keyword evidence="4" id="KW-0012">Acyltransferase</keyword>
<dbReference type="Gene3D" id="1.10.1200.10">
    <property type="entry name" value="ACP-like"/>
    <property type="match status" value="1"/>
</dbReference>
<dbReference type="SMART" id="SM00825">
    <property type="entry name" value="PKS_KS"/>
    <property type="match status" value="1"/>
</dbReference>
<dbReference type="InterPro" id="IPR016036">
    <property type="entry name" value="Malonyl_transacylase_ACP-bd"/>
</dbReference>
<feature type="domain" description="Carrier" evidence="5">
    <location>
        <begin position="1433"/>
        <end position="1508"/>
    </location>
</feature>
<evidence type="ECO:0000256" key="4">
    <source>
        <dbReference type="ARBA" id="ARBA00023315"/>
    </source>
</evidence>
<dbReference type="EMBL" id="FOVH01000018">
    <property type="protein sequence ID" value="SFP82876.1"/>
    <property type="molecule type" value="Genomic_DNA"/>
</dbReference>
<evidence type="ECO:0000259" key="6">
    <source>
        <dbReference type="PROSITE" id="PS52004"/>
    </source>
</evidence>
<dbReference type="SMART" id="SM00827">
    <property type="entry name" value="PKS_AT"/>
    <property type="match status" value="1"/>
</dbReference>
<dbReference type="InterPro" id="IPR001227">
    <property type="entry name" value="Ac_transferase_dom_sf"/>
</dbReference>
<dbReference type="SUPFAM" id="SSF55048">
    <property type="entry name" value="Probable ACP-binding domain of malonyl-CoA ACP transacylase"/>
    <property type="match status" value="1"/>
</dbReference>
<feature type="domain" description="Ketosynthase family 3 (KS3)" evidence="6">
    <location>
        <begin position="6"/>
        <end position="434"/>
    </location>
</feature>
<dbReference type="Gene3D" id="3.40.366.10">
    <property type="entry name" value="Malonyl-Coenzyme A Acyl Carrier Protein, domain 2"/>
    <property type="match status" value="1"/>
</dbReference>
<evidence type="ECO:0000313" key="7">
    <source>
        <dbReference type="EMBL" id="SFP82876.1"/>
    </source>
</evidence>
<dbReference type="Proteomes" id="UP000183413">
    <property type="component" value="Unassembled WGS sequence"/>
</dbReference>
<dbReference type="InterPro" id="IPR020806">
    <property type="entry name" value="PKS_PP-bd"/>
</dbReference>
<dbReference type="InterPro" id="IPR050091">
    <property type="entry name" value="PKS_NRPS_Biosynth_Enz"/>
</dbReference>
<gene>
    <name evidence="7" type="ORF">SAMN04489713_1189</name>
</gene>
<dbReference type="SUPFAM" id="SSF53901">
    <property type="entry name" value="Thiolase-like"/>
    <property type="match status" value="1"/>
</dbReference>
<dbReference type="Gene3D" id="3.40.50.720">
    <property type="entry name" value="NAD(P)-binding Rossmann-like Domain"/>
    <property type="match status" value="1"/>
</dbReference>
<keyword evidence="8" id="KW-1185">Reference proteome</keyword>
<dbReference type="InterPro" id="IPR013968">
    <property type="entry name" value="PKS_KR"/>
</dbReference>
<dbReference type="InterPro" id="IPR014043">
    <property type="entry name" value="Acyl_transferase_dom"/>
</dbReference>
<dbReference type="Pfam" id="PF02801">
    <property type="entry name" value="Ketoacyl-synt_C"/>
    <property type="match status" value="1"/>
</dbReference>
<dbReference type="InParanoid" id="A0A1I5TKK3"/>
<dbReference type="PROSITE" id="PS50075">
    <property type="entry name" value="CARRIER"/>
    <property type="match status" value="1"/>
</dbReference>
<dbReference type="InterPro" id="IPR006162">
    <property type="entry name" value="Ppantetheine_attach_site"/>
</dbReference>
<protein>
    <submittedName>
        <fullName evidence="7">Acyl transferase domain-containing protein</fullName>
    </submittedName>
</protein>
<dbReference type="Pfam" id="PF00698">
    <property type="entry name" value="Acyl_transf_1"/>
    <property type="match status" value="1"/>
</dbReference>
<dbReference type="InterPro" id="IPR016035">
    <property type="entry name" value="Acyl_Trfase/lysoPLipase"/>
</dbReference>
<dbReference type="Pfam" id="PF00109">
    <property type="entry name" value="ketoacyl-synt"/>
    <property type="match status" value="1"/>
</dbReference>
<dbReference type="InterPro" id="IPR020841">
    <property type="entry name" value="PKS_Beta-ketoAc_synthase_dom"/>
</dbReference>
<keyword evidence="3 7" id="KW-0808">Transferase</keyword>
<dbReference type="InterPro" id="IPR009081">
    <property type="entry name" value="PP-bd_ACP"/>
</dbReference>
<dbReference type="InterPro" id="IPR036291">
    <property type="entry name" value="NAD(P)-bd_dom_sf"/>
</dbReference>
<dbReference type="SMART" id="SM00822">
    <property type="entry name" value="PKS_KR"/>
    <property type="match status" value="1"/>
</dbReference>
<evidence type="ECO:0000313" key="8">
    <source>
        <dbReference type="Proteomes" id="UP000183413"/>
    </source>
</evidence>
<dbReference type="PANTHER" id="PTHR43775:SF51">
    <property type="entry name" value="INACTIVE PHENOLPHTHIOCEROL SYNTHESIS POLYKETIDE SYNTHASE TYPE I PKS1-RELATED"/>
    <property type="match status" value="1"/>
</dbReference>
<dbReference type="InterPro" id="IPR036736">
    <property type="entry name" value="ACP-like_sf"/>
</dbReference>
<dbReference type="PROSITE" id="PS52004">
    <property type="entry name" value="KS3_2"/>
    <property type="match status" value="1"/>
</dbReference>
<dbReference type="InterPro" id="IPR057326">
    <property type="entry name" value="KR_dom"/>
</dbReference>
<proteinExistence type="predicted"/>
<dbReference type="GO" id="GO:0004312">
    <property type="term" value="F:fatty acid synthase activity"/>
    <property type="evidence" value="ECO:0007669"/>
    <property type="project" value="TreeGrafter"/>
</dbReference>
<reference evidence="7 8" key="1">
    <citation type="submission" date="2016-10" db="EMBL/GenBank/DDBJ databases">
        <authorList>
            <person name="de Groot N.N."/>
        </authorList>
    </citation>
    <scope>NUCLEOTIDE SEQUENCE [LARGE SCALE GENOMIC DNA]</scope>
    <source>
        <strain evidence="7 8">DSM 43067</strain>
    </source>
</reference>
<dbReference type="InterPro" id="IPR032821">
    <property type="entry name" value="PKS_assoc"/>
</dbReference>
<keyword evidence="1" id="KW-0596">Phosphopantetheine</keyword>
<sequence length="1516" mass="160226">MYGESGDAIAIVGMAGRFPGARDLPEFWRNLCAGTASLTRLDDERLVRAGVPREALADPDYVKVASLLGGIHLFEPALFGITPRVAEAMDPQLRVLLEICHDALLDAGYDPYRFGGRIGMYAGAGNNEYLARYLRANPGFMETIGEARARITNHSDYLSTAVSYHLGLRGPSVTSLTACSTSLMTVHMACAALFGNECDMAIAGGVEIPLPAYRGYRYSEGGGMLAADGVVRPYDAGASGTVFGAGAGVVLLKRLSEAVTDRDAIHAVIIGSAVNNDGAAKAAYAAPSEAGQAEVLASALRVARIDPVSVGYVEGHGTGTPVGDPVEVAALNRVYGADRRGARDVALGSVKSNVGHLGAAAGICGLVKAVHSVREGVVPASLNFSDPNPRIDFDGGPFYVADRTMPWPRDTGPRRAAVSSFGVGGTNVHMIVERPPAVETAAPRGPYHLLALSARTPTALAAMAETFRDNLRESRGSGDEGELADIARTLAEGRPVRAVRRVLVVSDREDAVSRLGEGWTGAAAPPVPRGRTPEPAFLMPGQGAQYVGMARGLYGREPEFAAILDHCRAVLRRSHGLDLKTVLFPATASAAPRAEAEIVRTSVTQPALFAVEYALAGLLISWGVRPAAMAGHSVGEYVAAALAGVVDADDALRLVADRGLMIESLPPGAMTAVPLPADELRPLLPPGVDIAAVNAPGMCVVSGPVAAVRELEASLSARKVGTSRLRTSHAFHSPMMEPILEAFAERVAMVRLHAPEIPFVSNVTGDWITPGQATDPAYWTRHVRAPVRFADAARLLLADGGYRLAEVGPGHTLSDLVAEAAAGSETQRSQRVPAVPMMRAARDERDDLRVMLEGVGRLWTYGCSVDWDRIRAHEGRGRVHLPTYPYERESFWVQRVSGESSAAEPQDEGPLYVPTWTETTPPQTTADDGGTWVVFAHPGEAVTDELIRLMRAAGENVVVVSPGGRYAETGDGRRTVRPRESADYGRLAAAVLGTGPGRVRLVHAWLLGGVPARTERAAVRGHLDLGLFSLLPTVQEFSRGTSGASGAALELSVLTSGMQDVLGDGDVHPAKAAVRGLLKTLPRELRSVAVRGVDVGEGDVGEGRAETIAAQLFRELRSGSTEREVALRGRKRWVAGHSAIRLDEAADVPSVLREEGVYVITGGLGGLGLDLAGELARLVRARVVLVGRSGLPPRSEWEPLAAGSPDEALRERLRRVLAVEEAGGRVQVFAGDVADEARMREIRAEAMRAHGRVDGVFHLAGVAGGGLAEVRTQEAVERVLAPKVLGTYVLDRVFRPPLLVLYSSIAAVTGDYGQSDYAGANAVLDAYAQARWGAGRHVVSVNWPQWTDIGMASRAADALPEAYRESAIGPEAAAGVLRSILASGAGPQVVVSPGGLTRRERLADRVAADAGRAGAEVSGSAPAARYVDTPYARPRTDVERKLAALWRQALGVEEVGLDDDFHELGMSSITAVRLVGRIPEVFGVDVSVRELFDWRTLRAASGAVEKALAGRVSSPA</sequence>
<dbReference type="GO" id="GO:0006633">
    <property type="term" value="P:fatty acid biosynthetic process"/>
    <property type="evidence" value="ECO:0007669"/>
    <property type="project" value="TreeGrafter"/>
</dbReference>
<name>A0A1I5TKK3_9ACTN</name>
<evidence type="ECO:0000256" key="2">
    <source>
        <dbReference type="ARBA" id="ARBA00022553"/>
    </source>
</evidence>
<dbReference type="eggNOG" id="COG3321">
    <property type="taxonomic scope" value="Bacteria"/>
</dbReference>
<dbReference type="Gene3D" id="3.40.47.10">
    <property type="match status" value="1"/>
</dbReference>
<dbReference type="SMART" id="SM00823">
    <property type="entry name" value="PKS_PP"/>
    <property type="match status" value="1"/>
</dbReference>